<reference evidence="2 3" key="1">
    <citation type="submission" date="2021-01" db="EMBL/GenBank/DDBJ databases">
        <title>Streptomyces acididurans sp. nov., isolated from a peat swamp forest soil.</title>
        <authorList>
            <person name="Chantavorakit T."/>
            <person name="Duangmal K."/>
        </authorList>
    </citation>
    <scope>NUCLEOTIDE SEQUENCE [LARGE SCALE GENOMIC DNA]</scope>
    <source>
        <strain evidence="2 3">KK5PA1</strain>
    </source>
</reference>
<protein>
    <submittedName>
        <fullName evidence="2">ROK family protein</fullName>
    </submittedName>
</protein>
<comment type="caution">
    <text evidence="2">The sequence shown here is derived from an EMBL/GenBank/DDBJ whole genome shotgun (WGS) entry which is preliminary data.</text>
</comment>
<sequence>MVELLCGAAPPAACAAISFGAAIDHLTGTVYGSAPLWGASAEPYDLAAALRHRRPDVTWILVNDVTAALADFVSAHARDGVRRVGYLTVSSGIAMRTADLTRRQIPVDEWGLQGEVGHLPLMTRTAELAGLTCECGERDHLASVASGPGIARAAERLGITAGITGGEEDPEGTSALIRWLPGALDARDPRAQRLLYCCVEPIAHLIRTLWCVDPHLDLLGLGGGVVTGLGDHYTNELRRQLAAATSYADRGRSQRWLDDRLVCCGPDEVDGLRGAELIGRWDLGIAS</sequence>
<gene>
    <name evidence="2" type="ORF">ITX44_38155</name>
</gene>
<dbReference type="Proteomes" id="UP000749040">
    <property type="component" value="Unassembled WGS sequence"/>
</dbReference>
<dbReference type="SUPFAM" id="SSF53067">
    <property type="entry name" value="Actin-like ATPase domain"/>
    <property type="match status" value="1"/>
</dbReference>
<dbReference type="InterPro" id="IPR043129">
    <property type="entry name" value="ATPase_NBD"/>
</dbReference>
<proteinExistence type="inferred from homology"/>
<dbReference type="InterPro" id="IPR000600">
    <property type="entry name" value="ROK"/>
</dbReference>
<accession>A0ABS2U552</accession>
<evidence type="ECO:0000256" key="1">
    <source>
        <dbReference type="ARBA" id="ARBA00006479"/>
    </source>
</evidence>
<dbReference type="EMBL" id="JADKYB010000034">
    <property type="protein sequence ID" value="MBM9510286.1"/>
    <property type="molecule type" value="Genomic_DNA"/>
</dbReference>
<evidence type="ECO:0000313" key="2">
    <source>
        <dbReference type="EMBL" id="MBM9510286.1"/>
    </source>
</evidence>
<name>A0ABS2U552_9ACTN</name>
<dbReference type="Pfam" id="PF00480">
    <property type="entry name" value="ROK"/>
    <property type="match status" value="1"/>
</dbReference>
<evidence type="ECO:0000313" key="3">
    <source>
        <dbReference type="Proteomes" id="UP000749040"/>
    </source>
</evidence>
<comment type="similarity">
    <text evidence="1">Belongs to the ROK (NagC/XylR) family.</text>
</comment>
<organism evidence="2 3">
    <name type="scientific">Actinacidiphila acididurans</name>
    <dbReference type="NCBI Taxonomy" id="2784346"/>
    <lineage>
        <taxon>Bacteria</taxon>
        <taxon>Bacillati</taxon>
        <taxon>Actinomycetota</taxon>
        <taxon>Actinomycetes</taxon>
        <taxon>Kitasatosporales</taxon>
        <taxon>Streptomycetaceae</taxon>
        <taxon>Actinacidiphila</taxon>
    </lineage>
</organism>
<dbReference type="Gene3D" id="3.30.420.40">
    <property type="match status" value="1"/>
</dbReference>
<keyword evidence="3" id="KW-1185">Reference proteome</keyword>